<dbReference type="GO" id="GO:0005829">
    <property type="term" value="C:cytosol"/>
    <property type="evidence" value="ECO:0007669"/>
    <property type="project" value="EnsemblFungi"/>
</dbReference>
<feature type="domain" description="CS" evidence="2">
    <location>
        <begin position="1"/>
        <end position="88"/>
    </location>
</feature>
<dbReference type="SUPFAM" id="SSF49764">
    <property type="entry name" value="HSP20-like chaperones"/>
    <property type="match status" value="1"/>
</dbReference>
<evidence type="ECO:0000313" key="4">
    <source>
        <dbReference type="Proteomes" id="UP000095023"/>
    </source>
</evidence>
<organism evidence="3 4">
    <name type="scientific">Tortispora caseinolytica NRRL Y-17796</name>
    <dbReference type="NCBI Taxonomy" id="767744"/>
    <lineage>
        <taxon>Eukaryota</taxon>
        <taxon>Fungi</taxon>
        <taxon>Dikarya</taxon>
        <taxon>Ascomycota</taxon>
        <taxon>Saccharomycotina</taxon>
        <taxon>Trigonopsidomycetes</taxon>
        <taxon>Trigonopsidales</taxon>
        <taxon>Trigonopsidaceae</taxon>
        <taxon>Tortispora</taxon>
    </lineage>
</organism>
<dbReference type="OrthoDB" id="73639at2759"/>
<protein>
    <recommendedName>
        <fullName evidence="2">CS domain-containing protein</fullName>
    </recommendedName>
</protein>
<dbReference type="AlphaFoldDB" id="A0A1E4TF19"/>
<dbReference type="InterPro" id="IPR007009">
    <property type="entry name" value="Shq1_C"/>
</dbReference>
<gene>
    <name evidence="3" type="ORF">CANCADRAFT_2082</name>
</gene>
<dbReference type="Proteomes" id="UP000095023">
    <property type="component" value="Unassembled WGS sequence"/>
</dbReference>
<dbReference type="Gene3D" id="2.60.40.790">
    <property type="match status" value="1"/>
</dbReference>
<dbReference type="GO" id="GO:0000493">
    <property type="term" value="P:box H/ACA snoRNP assembly"/>
    <property type="evidence" value="ECO:0007669"/>
    <property type="project" value="EnsemblFungi"/>
</dbReference>
<accession>A0A1E4TF19</accession>
<name>A0A1E4TF19_9ASCO</name>
<dbReference type="GO" id="GO:0005654">
    <property type="term" value="C:nucleoplasm"/>
    <property type="evidence" value="ECO:0007669"/>
    <property type="project" value="EnsemblFungi"/>
</dbReference>
<proteinExistence type="inferred from homology"/>
<dbReference type="PANTHER" id="PTHR12967:SF0">
    <property type="entry name" value="PROTEIN SHQ1 HOMOLOG"/>
    <property type="match status" value="1"/>
</dbReference>
<dbReference type="GO" id="GO:0051082">
    <property type="term" value="F:unfolded protein binding"/>
    <property type="evidence" value="ECO:0007669"/>
    <property type="project" value="EnsemblFungi"/>
</dbReference>
<reference evidence="4" key="1">
    <citation type="submission" date="2016-02" db="EMBL/GenBank/DDBJ databases">
        <title>Comparative genomics of biotechnologically important yeasts.</title>
        <authorList>
            <consortium name="DOE Joint Genome Institute"/>
            <person name="Riley R."/>
            <person name="Haridas S."/>
            <person name="Wolfe K.H."/>
            <person name="Lopes M.R."/>
            <person name="Hittinger C.T."/>
            <person name="Goker M."/>
            <person name="Salamov A."/>
            <person name="Wisecaver J."/>
            <person name="Long T.M."/>
            <person name="Aerts A.L."/>
            <person name="Barry K."/>
            <person name="Choi C."/>
            <person name="Clum A."/>
            <person name="Coughlan A.Y."/>
            <person name="Deshpande S."/>
            <person name="Douglass A.P."/>
            <person name="Hanson S.J."/>
            <person name="Klenk H.-P."/>
            <person name="Labutti K."/>
            <person name="Lapidus A."/>
            <person name="Lindquist E."/>
            <person name="Lipzen A."/>
            <person name="Meier-Kolthoff J.P."/>
            <person name="Ohm R.A."/>
            <person name="Otillar R.P."/>
            <person name="Pangilinan J."/>
            <person name="Peng Y."/>
            <person name="Rokas A."/>
            <person name="Rosa C.A."/>
            <person name="Scheuner C."/>
            <person name="Sibirny A.A."/>
            <person name="Slot J.C."/>
            <person name="Stielow J.B."/>
            <person name="Sun H."/>
            <person name="Kurtzman C.P."/>
            <person name="Blackwell M."/>
            <person name="Jeffries T.W."/>
            <person name="Grigoriev I.V."/>
        </authorList>
    </citation>
    <scope>NUCLEOTIDE SEQUENCE [LARGE SCALE GENOMIC DNA]</scope>
    <source>
        <strain evidence="4">NRRL Y-17796</strain>
    </source>
</reference>
<dbReference type="CDD" id="cd00298">
    <property type="entry name" value="ACD_sHsps_p23-like"/>
    <property type="match status" value="1"/>
</dbReference>
<keyword evidence="4" id="KW-1185">Reference proteome</keyword>
<dbReference type="Pfam" id="PF21413">
    <property type="entry name" value="SHQ1-like_CS"/>
    <property type="match status" value="1"/>
</dbReference>
<evidence type="ECO:0000256" key="1">
    <source>
        <dbReference type="ARBA" id="ARBA00005607"/>
    </source>
</evidence>
<comment type="similarity">
    <text evidence="1">Belongs to the SHQ1 family.</text>
</comment>
<dbReference type="InterPro" id="IPR008978">
    <property type="entry name" value="HSP20-like_chaperone"/>
</dbReference>
<dbReference type="PANTHER" id="PTHR12967">
    <property type="entry name" value="PROTEIN SHQ1 HOMOLOG"/>
    <property type="match status" value="1"/>
</dbReference>
<sequence length="420" mass="48311">MITPRFDVSQDDLNVYVNVKATALRSADVELDVTDNLLVFHYAPYYLRLRFPGDLVGDDVKASYNLSTSVLAIVAPKKTPGEHFADLDLHTKLLARVNEPATKPKTSLIAEVDAMDPLDRLKQIYEETEEFNWELDQSLPVDDEDTLRPKAQYGFNNSYSEYYQLQEDTITTLADAESSTPQSRRAQRIESENAKFDLDYFLADTNDTETIDPFLSYVPPITQQFLDWETSQDAHHLPAYQFTEAEKLQMQALPKKQYLLDDIKSTYICLAPILFGYAYDVRTTFNEPTVESAWTIGRLAPNVSALDNMFHTVKDMKIATTRRAIIYPLYRSLDLVEKCWEDVYAILRGGRRRILSVLLAVRDRFAWHDVRYVYNKILFDDYASWIQSASDNVLRSLAHEIKHCKVSSKELGLALEQRPD</sequence>
<dbReference type="Pfam" id="PF04925">
    <property type="entry name" value="SHQ1"/>
    <property type="match status" value="1"/>
</dbReference>
<dbReference type="InterPro" id="IPR048696">
    <property type="entry name" value="SHQ1-like_CS"/>
</dbReference>
<dbReference type="EMBL" id="KV453842">
    <property type="protein sequence ID" value="ODV90354.1"/>
    <property type="molecule type" value="Genomic_DNA"/>
</dbReference>
<evidence type="ECO:0000259" key="2">
    <source>
        <dbReference type="PROSITE" id="PS51203"/>
    </source>
</evidence>
<evidence type="ECO:0000313" key="3">
    <source>
        <dbReference type="EMBL" id="ODV90354.1"/>
    </source>
</evidence>
<dbReference type="InterPro" id="IPR007052">
    <property type="entry name" value="CS_dom"/>
</dbReference>
<dbReference type="InterPro" id="IPR039742">
    <property type="entry name" value="Shq1"/>
</dbReference>
<dbReference type="PROSITE" id="PS51203">
    <property type="entry name" value="CS"/>
    <property type="match status" value="1"/>
</dbReference>